<dbReference type="PANTHER" id="PTHR46743">
    <property type="entry name" value="TEICHOIC ACIDS EXPORT ATP-BINDING PROTEIN TAGH"/>
    <property type="match status" value="1"/>
</dbReference>
<dbReference type="CDD" id="cd03220">
    <property type="entry name" value="ABC_KpsT_Wzt"/>
    <property type="match status" value="1"/>
</dbReference>
<gene>
    <name evidence="6" type="ORF">GO621_11940</name>
</gene>
<evidence type="ECO:0000256" key="3">
    <source>
        <dbReference type="ARBA" id="ARBA00022741"/>
    </source>
</evidence>
<proteinExistence type="inferred from homology"/>
<evidence type="ECO:0000313" key="6">
    <source>
        <dbReference type="EMBL" id="MVN22243.1"/>
    </source>
</evidence>
<dbReference type="AlphaFoldDB" id="A0A7K1SY64"/>
<dbReference type="Proteomes" id="UP000462014">
    <property type="component" value="Unassembled WGS sequence"/>
</dbReference>
<feature type="domain" description="ABC transporter" evidence="5">
    <location>
        <begin position="48"/>
        <end position="268"/>
    </location>
</feature>
<dbReference type="InterPro" id="IPR050683">
    <property type="entry name" value="Bact_Polysacc_Export_ATP-bd"/>
</dbReference>
<dbReference type="InterPro" id="IPR015860">
    <property type="entry name" value="ABC_transpr_TagH-like"/>
</dbReference>
<dbReference type="InterPro" id="IPR003439">
    <property type="entry name" value="ABC_transporter-like_ATP-bd"/>
</dbReference>
<comment type="caution">
    <text evidence="6">The sequence shown here is derived from an EMBL/GenBank/DDBJ whole genome shotgun (WGS) entry which is preliminary data.</text>
</comment>
<sequence>MSTAIKVENLSKAYQLGTIGTGTLSRDLERWFAKVRGKEDPFMTIGEANDRSVKGASDIVLSLNNISFDIQQGDAVGIIGRNGAGKSTLLKLLSRVTSPTTGSIKVKGRIASLLEVGTGFHPELTGRENIFLNGAILGMRKKEIKRKFDEIVDFAGVERYIDTPVKRYSSGMYVRLAFAVAAHLESEILIVDEVLAVGDAEFQKKCLGKMGEVSKGEGRTVLFVSHNISSVRNLCTTGLLLVNGSLKAASTVNNVINEYVSTKKSSLVWEGRNGDDAIVITKTFISTNNKTEAFFTSDEIIITINLEILQNLGEIGVGFNILSSEHSPLARIFFNDYNDLNTLAIGKYEIIFTIPSYSLASGSYEVVFDISLPGIKKVNSDKVNLGFELSSESLIGNRYYNENVPGFNSLFRPNWFTVANKLQ</sequence>
<evidence type="ECO:0000313" key="7">
    <source>
        <dbReference type="Proteomes" id="UP000462014"/>
    </source>
</evidence>
<dbReference type="GO" id="GO:0016020">
    <property type="term" value="C:membrane"/>
    <property type="evidence" value="ECO:0007669"/>
    <property type="project" value="InterPro"/>
</dbReference>
<evidence type="ECO:0000256" key="4">
    <source>
        <dbReference type="ARBA" id="ARBA00022840"/>
    </source>
</evidence>
<dbReference type="GO" id="GO:0016887">
    <property type="term" value="F:ATP hydrolysis activity"/>
    <property type="evidence" value="ECO:0007669"/>
    <property type="project" value="InterPro"/>
</dbReference>
<dbReference type="InterPro" id="IPR003593">
    <property type="entry name" value="AAA+_ATPase"/>
</dbReference>
<protein>
    <submittedName>
        <fullName evidence="6">ATP-binding cassette domain-containing protein</fullName>
    </submittedName>
</protein>
<keyword evidence="4 6" id="KW-0067">ATP-binding</keyword>
<dbReference type="PANTHER" id="PTHR46743:SF2">
    <property type="entry name" value="TEICHOIC ACIDS EXPORT ATP-BINDING PROTEIN TAGH"/>
    <property type="match status" value="1"/>
</dbReference>
<accession>A0A7K1SY64</accession>
<dbReference type="Gene3D" id="3.40.50.300">
    <property type="entry name" value="P-loop containing nucleotide triphosphate hydrolases"/>
    <property type="match status" value="1"/>
</dbReference>
<reference evidence="6 7" key="1">
    <citation type="submission" date="2019-12" db="EMBL/GenBank/DDBJ databases">
        <title>Mucilaginibacter sp. HMF7410 genome sequencing and assembly.</title>
        <authorList>
            <person name="Kang H."/>
            <person name="Cha I."/>
            <person name="Kim H."/>
            <person name="Joh K."/>
        </authorList>
    </citation>
    <scope>NUCLEOTIDE SEQUENCE [LARGE SCALE GENOMIC DNA]</scope>
    <source>
        <strain evidence="6 7">HMF7410</strain>
    </source>
</reference>
<dbReference type="SUPFAM" id="SSF52540">
    <property type="entry name" value="P-loop containing nucleoside triphosphate hydrolases"/>
    <property type="match status" value="1"/>
</dbReference>
<keyword evidence="7" id="KW-1185">Reference proteome</keyword>
<evidence type="ECO:0000256" key="1">
    <source>
        <dbReference type="ARBA" id="ARBA00005417"/>
    </source>
</evidence>
<dbReference type="EMBL" id="WPIK01000009">
    <property type="protein sequence ID" value="MVN22243.1"/>
    <property type="molecule type" value="Genomic_DNA"/>
</dbReference>
<evidence type="ECO:0000256" key="2">
    <source>
        <dbReference type="ARBA" id="ARBA00022448"/>
    </source>
</evidence>
<keyword evidence="2" id="KW-0813">Transport</keyword>
<keyword evidence="3" id="KW-0547">Nucleotide-binding</keyword>
<evidence type="ECO:0000259" key="5">
    <source>
        <dbReference type="PROSITE" id="PS50893"/>
    </source>
</evidence>
<dbReference type="InterPro" id="IPR027417">
    <property type="entry name" value="P-loop_NTPase"/>
</dbReference>
<dbReference type="SMART" id="SM00382">
    <property type="entry name" value="AAA"/>
    <property type="match status" value="1"/>
</dbReference>
<dbReference type="PROSITE" id="PS50893">
    <property type="entry name" value="ABC_TRANSPORTER_2"/>
    <property type="match status" value="1"/>
</dbReference>
<organism evidence="6 7">
    <name type="scientific">Mucilaginibacter arboris</name>
    <dbReference type="NCBI Taxonomy" id="2682090"/>
    <lineage>
        <taxon>Bacteria</taxon>
        <taxon>Pseudomonadati</taxon>
        <taxon>Bacteroidota</taxon>
        <taxon>Sphingobacteriia</taxon>
        <taxon>Sphingobacteriales</taxon>
        <taxon>Sphingobacteriaceae</taxon>
        <taxon>Mucilaginibacter</taxon>
    </lineage>
</organism>
<dbReference type="GO" id="GO:0005524">
    <property type="term" value="F:ATP binding"/>
    <property type="evidence" value="ECO:0007669"/>
    <property type="project" value="UniProtKB-KW"/>
</dbReference>
<comment type="similarity">
    <text evidence="1">Belongs to the ABC transporter superfamily.</text>
</comment>
<dbReference type="RefSeq" id="WP_157567288.1">
    <property type="nucleotide sequence ID" value="NZ_WPIK01000009.1"/>
</dbReference>
<dbReference type="GO" id="GO:0140359">
    <property type="term" value="F:ABC-type transporter activity"/>
    <property type="evidence" value="ECO:0007669"/>
    <property type="project" value="InterPro"/>
</dbReference>
<dbReference type="Pfam" id="PF00005">
    <property type="entry name" value="ABC_tran"/>
    <property type="match status" value="1"/>
</dbReference>
<name>A0A7K1SY64_9SPHI</name>